<dbReference type="PANTHER" id="PTHR19211:SF100">
    <property type="entry name" value="RIBOSOME PROTECTION PROTEIN VMLR"/>
    <property type="match status" value="1"/>
</dbReference>
<evidence type="ECO:0000256" key="3">
    <source>
        <dbReference type="ARBA" id="ARBA00022840"/>
    </source>
</evidence>
<evidence type="ECO:0000256" key="2">
    <source>
        <dbReference type="ARBA" id="ARBA00022741"/>
    </source>
</evidence>
<dbReference type="PANTHER" id="PTHR19211">
    <property type="entry name" value="ATP-BINDING TRANSPORT PROTEIN-RELATED"/>
    <property type="match status" value="1"/>
</dbReference>
<dbReference type="HOGENOM" id="CLU_000604_36_0_9"/>
<dbReference type="InterPro" id="IPR050611">
    <property type="entry name" value="ABCF"/>
</dbReference>
<gene>
    <name evidence="6" type="ordered locus">bpr_I2869</name>
</gene>
<keyword evidence="2" id="KW-0547">Nucleotide-binding</keyword>
<protein>
    <submittedName>
        <fullName evidence="6">ABC transporter ATP-binding protein</fullName>
    </submittedName>
</protein>
<dbReference type="PROSITE" id="PS50893">
    <property type="entry name" value="ABC_TRANSPORTER_2"/>
    <property type="match status" value="2"/>
</dbReference>
<evidence type="ECO:0000259" key="5">
    <source>
        <dbReference type="PROSITE" id="PS50893"/>
    </source>
</evidence>
<dbReference type="PROSITE" id="PS00211">
    <property type="entry name" value="ABC_TRANSPORTER_1"/>
    <property type="match status" value="1"/>
</dbReference>
<feature type="coiled-coil region" evidence="4">
    <location>
        <begin position="187"/>
        <end position="221"/>
    </location>
</feature>
<feature type="domain" description="ABC transporter" evidence="5">
    <location>
        <begin position="297"/>
        <end position="489"/>
    </location>
</feature>
<dbReference type="Proteomes" id="UP000001299">
    <property type="component" value="Chromosome 1"/>
</dbReference>
<dbReference type="GO" id="GO:0016887">
    <property type="term" value="F:ATP hydrolysis activity"/>
    <property type="evidence" value="ECO:0007669"/>
    <property type="project" value="InterPro"/>
</dbReference>
<dbReference type="eggNOG" id="COG0488">
    <property type="taxonomic scope" value="Bacteria"/>
</dbReference>
<dbReference type="STRING" id="515622.bpr_I2869"/>
<dbReference type="InterPro" id="IPR027417">
    <property type="entry name" value="P-loop_NTPase"/>
</dbReference>
<dbReference type="SMART" id="SM00382">
    <property type="entry name" value="AAA"/>
    <property type="match status" value="2"/>
</dbReference>
<dbReference type="NCBIfam" id="NF000355">
    <property type="entry name" value="ribo_prot_ABC_F"/>
    <property type="match status" value="1"/>
</dbReference>
<dbReference type="SUPFAM" id="SSF52540">
    <property type="entry name" value="P-loop containing nucleoside triphosphate hydrolases"/>
    <property type="match status" value="2"/>
</dbReference>
<dbReference type="InterPro" id="IPR003439">
    <property type="entry name" value="ABC_transporter-like_ATP-bd"/>
</dbReference>
<feature type="domain" description="ABC transporter" evidence="5">
    <location>
        <begin position="7"/>
        <end position="198"/>
    </location>
</feature>
<keyword evidence="4" id="KW-0175">Coiled coil</keyword>
<dbReference type="InterPro" id="IPR017871">
    <property type="entry name" value="ABC_transporter-like_CS"/>
</dbReference>
<dbReference type="Gene3D" id="3.40.50.300">
    <property type="entry name" value="P-loop containing nucleotide triphosphate hydrolases"/>
    <property type="match status" value="3"/>
</dbReference>
<dbReference type="AlphaFoldDB" id="E0S0B2"/>
<dbReference type="GO" id="GO:0005524">
    <property type="term" value="F:ATP binding"/>
    <property type="evidence" value="ECO:0007669"/>
    <property type="project" value="UniProtKB-KW"/>
</dbReference>
<evidence type="ECO:0000313" key="6">
    <source>
        <dbReference type="EMBL" id="ADL35599.1"/>
    </source>
</evidence>
<sequence length="490" mass="55436">MTRRLLIQAENIVHSYGEQTVLDFDRFYLYEGEKVGLVGMNGAGKSTLLRILAGELEPTAGTISSKCIPFYFEQFGSDTSYVETDYTEAGKMGVADRIWQEKVSGGEDTRIRLAQLFSSPHAVAFLDEPTSNLDFEGVEMLKKRLKEIDTLVMISHDRSVLNDLCDRIVEISFGELHSYSGNYDEYVVQKEELIKTQQAEYDNYQAEKKRLQRVYIEKKAKAKTVDKKPKNITASEAKAISLCGNRKPEDKARGIERSAANVLKRIEHMEVKEKPKDEPTLRPDFRLTNPPRNPIVIRGEHISFAYDDHVVFDDADFMIKNGSKVALLGSNGAGKTTLLELISKRESVYVVPGVKIGYAKQNMSQIELDKTVLENVCRVSIQSESLSRIILARLLLSERDMHKKASELSGGERMKLSFAMLFVSDVNLLILDEPTNYLDIPSVEALEKMLKEYEGTLVFTSHDKVFVDRIATERLYLGDGKIRECDKTVM</sequence>
<dbReference type="InterPro" id="IPR003593">
    <property type="entry name" value="AAA+_ATPase"/>
</dbReference>
<accession>E0S0B2</accession>
<reference evidence="6 7" key="1">
    <citation type="journal article" date="2010" name="PLoS ONE">
        <title>The glycobiome of the rumen bacterium Butyrivibrio proteoclasticus B316(T) highlights adaptation to a polysaccharide-rich environment.</title>
        <authorList>
            <person name="Kelly W.J."/>
            <person name="Leahy S.C."/>
            <person name="Altermann E."/>
            <person name="Yeoman C.J."/>
            <person name="Dunne J.C."/>
            <person name="Kong Z."/>
            <person name="Pacheco D.M."/>
            <person name="Li D."/>
            <person name="Noel S.J."/>
            <person name="Moon C.D."/>
            <person name="Cookson A.L."/>
            <person name="Attwood G.T."/>
        </authorList>
    </citation>
    <scope>NUCLEOTIDE SEQUENCE [LARGE SCALE GENOMIC DNA]</scope>
    <source>
        <strain evidence="7">ATCC 51982 / DSM 14932 / B316</strain>
    </source>
</reference>
<evidence type="ECO:0000256" key="4">
    <source>
        <dbReference type="SAM" id="Coils"/>
    </source>
</evidence>
<dbReference type="CDD" id="cd03221">
    <property type="entry name" value="ABCF_EF-3"/>
    <property type="match status" value="2"/>
</dbReference>
<dbReference type="Pfam" id="PF12848">
    <property type="entry name" value="ABC_tran_Xtn"/>
    <property type="match status" value="1"/>
</dbReference>
<dbReference type="RefSeq" id="WP_013282251.1">
    <property type="nucleotide sequence ID" value="NC_014387.1"/>
</dbReference>
<name>E0S0B2_BUTPB</name>
<dbReference type="EMBL" id="CP001810">
    <property type="protein sequence ID" value="ADL35599.1"/>
    <property type="molecule type" value="Genomic_DNA"/>
</dbReference>
<organism evidence="6 7">
    <name type="scientific">Butyrivibrio proteoclasticus (strain ATCC 51982 / DSM 14932 / B316)</name>
    <name type="common">Clostridium proteoclasticum</name>
    <dbReference type="NCBI Taxonomy" id="515622"/>
    <lineage>
        <taxon>Bacteria</taxon>
        <taxon>Bacillati</taxon>
        <taxon>Bacillota</taxon>
        <taxon>Clostridia</taxon>
        <taxon>Lachnospirales</taxon>
        <taxon>Lachnospiraceae</taxon>
        <taxon>Butyrivibrio</taxon>
    </lineage>
</organism>
<keyword evidence="3 6" id="KW-0067">ATP-binding</keyword>
<dbReference type="Pfam" id="PF00005">
    <property type="entry name" value="ABC_tran"/>
    <property type="match status" value="2"/>
</dbReference>
<evidence type="ECO:0000313" key="7">
    <source>
        <dbReference type="Proteomes" id="UP000001299"/>
    </source>
</evidence>
<keyword evidence="7" id="KW-1185">Reference proteome</keyword>
<proteinExistence type="predicted"/>
<keyword evidence="1" id="KW-0677">Repeat</keyword>
<dbReference type="KEGG" id="bpb:bpr_I2869"/>
<evidence type="ECO:0000256" key="1">
    <source>
        <dbReference type="ARBA" id="ARBA00022737"/>
    </source>
</evidence>
<dbReference type="InterPro" id="IPR032781">
    <property type="entry name" value="ABC_tran_Xtn"/>
</dbReference>